<sequence>MDADCTGLAFRQVRFKTYLLHVQDKECYFQRVKV</sequence>
<accession>A0A2P2J0W1</accession>
<protein>
    <submittedName>
        <fullName evidence="1">Uncharacterized protein</fullName>
    </submittedName>
</protein>
<organism evidence="1">
    <name type="scientific">Rhizophora mucronata</name>
    <name type="common">Asiatic mangrove</name>
    <dbReference type="NCBI Taxonomy" id="61149"/>
    <lineage>
        <taxon>Eukaryota</taxon>
        <taxon>Viridiplantae</taxon>
        <taxon>Streptophyta</taxon>
        <taxon>Embryophyta</taxon>
        <taxon>Tracheophyta</taxon>
        <taxon>Spermatophyta</taxon>
        <taxon>Magnoliopsida</taxon>
        <taxon>eudicotyledons</taxon>
        <taxon>Gunneridae</taxon>
        <taxon>Pentapetalae</taxon>
        <taxon>rosids</taxon>
        <taxon>fabids</taxon>
        <taxon>Malpighiales</taxon>
        <taxon>Rhizophoraceae</taxon>
        <taxon>Rhizophora</taxon>
    </lineage>
</organism>
<reference evidence="1" key="1">
    <citation type="submission" date="2018-02" db="EMBL/GenBank/DDBJ databases">
        <title>Rhizophora mucronata_Transcriptome.</title>
        <authorList>
            <person name="Meera S.P."/>
            <person name="Sreeshan A."/>
            <person name="Augustine A."/>
        </authorList>
    </citation>
    <scope>NUCLEOTIDE SEQUENCE</scope>
    <source>
        <tissue evidence="1">Leaf</tissue>
    </source>
</reference>
<dbReference type="AlphaFoldDB" id="A0A2P2J0W1"/>
<evidence type="ECO:0000313" key="1">
    <source>
        <dbReference type="EMBL" id="MBW87070.1"/>
    </source>
</evidence>
<name>A0A2P2J0W1_RHIMU</name>
<proteinExistence type="predicted"/>
<dbReference type="EMBL" id="GGEC01006587">
    <property type="protein sequence ID" value="MBW87070.1"/>
    <property type="molecule type" value="Transcribed_RNA"/>
</dbReference>